<dbReference type="Proteomes" id="UP000265520">
    <property type="component" value="Unassembled WGS sequence"/>
</dbReference>
<evidence type="ECO:0000313" key="1">
    <source>
        <dbReference type="EMBL" id="MCI39670.1"/>
    </source>
</evidence>
<sequence>MYNIQNKLLDAADNNLTSTVEIKIRERIKDPEYYDIEALVDEINGNLKRTALKIVDERVGKDIVSQHKRLLQTFRSPEKESKLYNSLVEG</sequence>
<dbReference type="AlphaFoldDB" id="A0A392RV54"/>
<name>A0A392RV54_9FABA</name>
<accession>A0A392RV54</accession>
<feature type="non-terminal residue" evidence="1">
    <location>
        <position position="90"/>
    </location>
</feature>
<organism evidence="1 2">
    <name type="scientific">Trifolium medium</name>
    <dbReference type="NCBI Taxonomy" id="97028"/>
    <lineage>
        <taxon>Eukaryota</taxon>
        <taxon>Viridiplantae</taxon>
        <taxon>Streptophyta</taxon>
        <taxon>Embryophyta</taxon>
        <taxon>Tracheophyta</taxon>
        <taxon>Spermatophyta</taxon>
        <taxon>Magnoliopsida</taxon>
        <taxon>eudicotyledons</taxon>
        <taxon>Gunneridae</taxon>
        <taxon>Pentapetalae</taxon>
        <taxon>rosids</taxon>
        <taxon>fabids</taxon>
        <taxon>Fabales</taxon>
        <taxon>Fabaceae</taxon>
        <taxon>Papilionoideae</taxon>
        <taxon>50 kb inversion clade</taxon>
        <taxon>NPAAA clade</taxon>
        <taxon>Hologalegina</taxon>
        <taxon>IRL clade</taxon>
        <taxon>Trifolieae</taxon>
        <taxon>Trifolium</taxon>
    </lineage>
</organism>
<protein>
    <submittedName>
        <fullName evidence="1">Uncharacterized protein</fullName>
    </submittedName>
</protein>
<dbReference type="EMBL" id="LXQA010270221">
    <property type="protein sequence ID" value="MCI39670.1"/>
    <property type="molecule type" value="Genomic_DNA"/>
</dbReference>
<evidence type="ECO:0000313" key="2">
    <source>
        <dbReference type="Proteomes" id="UP000265520"/>
    </source>
</evidence>
<proteinExistence type="predicted"/>
<comment type="caution">
    <text evidence="1">The sequence shown here is derived from an EMBL/GenBank/DDBJ whole genome shotgun (WGS) entry which is preliminary data.</text>
</comment>
<keyword evidence="2" id="KW-1185">Reference proteome</keyword>
<reference evidence="1 2" key="1">
    <citation type="journal article" date="2018" name="Front. Plant Sci.">
        <title>Red Clover (Trifolium pratense) and Zigzag Clover (T. medium) - A Picture of Genomic Similarities and Differences.</title>
        <authorList>
            <person name="Dluhosova J."/>
            <person name="Istvanek J."/>
            <person name="Nedelnik J."/>
            <person name="Repkova J."/>
        </authorList>
    </citation>
    <scope>NUCLEOTIDE SEQUENCE [LARGE SCALE GENOMIC DNA]</scope>
    <source>
        <strain evidence="2">cv. 10/8</strain>
        <tissue evidence="1">Leaf</tissue>
    </source>
</reference>